<accession>A0A7W9W5D6</accession>
<reference evidence="4 5" key="1">
    <citation type="submission" date="2020-08" db="EMBL/GenBank/DDBJ databases">
        <title>Genomic Encyclopedia of Type Strains, Phase IV (KMG-IV): sequencing the most valuable type-strain genomes for metagenomic binning, comparative biology and taxonomic classification.</title>
        <authorList>
            <person name="Goeker M."/>
        </authorList>
    </citation>
    <scope>NUCLEOTIDE SEQUENCE [LARGE SCALE GENOMIC DNA]</scope>
    <source>
        <strain evidence="4 5">DSM 23562</strain>
    </source>
</reference>
<evidence type="ECO:0000256" key="1">
    <source>
        <dbReference type="SAM" id="MobiDB-lite"/>
    </source>
</evidence>
<evidence type="ECO:0000256" key="2">
    <source>
        <dbReference type="SAM" id="SignalP"/>
    </source>
</evidence>
<evidence type="ECO:0000259" key="3">
    <source>
        <dbReference type="Pfam" id="PF06452"/>
    </source>
</evidence>
<keyword evidence="5" id="KW-1185">Reference proteome</keyword>
<dbReference type="Gene3D" id="2.60.40.1190">
    <property type="match status" value="1"/>
</dbReference>
<organism evidence="4 5">
    <name type="scientific">Armatimonas rosea</name>
    <dbReference type="NCBI Taxonomy" id="685828"/>
    <lineage>
        <taxon>Bacteria</taxon>
        <taxon>Bacillati</taxon>
        <taxon>Armatimonadota</taxon>
        <taxon>Armatimonadia</taxon>
        <taxon>Armatimonadales</taxon>
        <taxon>Armatimonadaceae</taxon>
        <taxon>Armatimonas</taxon>
    </lineage>
</organism>
<feature type="chain" id="PRO_5030981396" description="Carbohydrate-binding domain-containing protein" evidence="2">
    <location>
        <begin position="22"/>
        <end position="676"/>
    </location>
</feature>
<dbReference type="SUPFAM" id="SSF49344">
    <property type="entry name" value="CBD9-like"/>
    <property type="match status" value="1"/>
</dbReference>
<dbReference type="GO" id="GO:0030246">
    <property type="term" value="F:carbohydrate binding"/>
    <property type="evidence" value="ECO:0007669"/>
    <property type="project" value="InterPro"/>
</dbReference>
<evidence type="ECO:0000313" key="5">
    <source>
        <dbReference type="Proteomes" id="UP000520814"/>
    </source>
</evidence>
<gene>
    <name evidence="4" type="ORF">HNQ39_000214</name>
</gene>
<dbReference type="AlphaFoldDB" id="A0A7W9W5D6"/>
<proteinExistence type="predicted"/>
<feature type="signal peptide" evidence="2">
    <location>
        <begin position="1"/>
        <end position="21"/>
    </location>
</feature>
<name>A0A7W9W5D6_ARMRO</name>
<sequence length="676" mass="75830">MFSRAALLLTSLCLLVPLLHAREPERSSRPLQAHRRTAPAPSLDGELTDALWKDVPTASEFTDPQTGRLAADPTVARLTYDNESIYVAIECRDSQPEGIVGRELERDSLYRGDRNSEDWIEVAFDPFLSFKENDQARFAVNALGTRSARFGGGRANKAEWSGAWDAAVKRTPTGWSAELRIPWKVLNYPAGQAGQKRDFGLNFTRFQYRTRIRSQWSNTGLQGFSNLIGRWKDVEVPRSAFHPTLSTLPYTLTFGGDGPAVERMGIDARYQATPDLTAVVSANPDFATVENAVQSIGFSRSERFVEERRPFFLEGGDYFRTGQFFSLGPLFYSNRIEKFDVGAKVFGKLSPQDTIGVLLTEDFGNRSDLVARYRRDLSPTAQAGVFMSQKDALAGDHNSVGGAFANNRWGKVGFDSQHFFSGGRVEGEKADGYASSNNFQYFDGNHFTSVQYLTASKDFRDANGLVFFNDFKGFSGYHNWSREWRKGAWRSFNVDFGPQYWWHQDGRPFQRGASLGVNFQTRSDWSLGVNVNHSRFDEQTDRTIGFRLTSGVSNRFKSYGLNFTTGTQGGAPTRFFGPQVSVRMLKRLDVIYQGGIQEQNGWNRQHIATFNYQFSGTRTLGGRVVSQTEPGKAPNTNWYVSYRNAGGAGTELYFLFGDPNAVKFTPRAAVKLVFAR</sequence>
<dbReference type="GO" id="GO:0016052">
    <property type="term" value="P:carbohydrate catabolic process"/>
    <property type="evidence" value="ECO:0007669"/>
    <property type="project" value="InterPro"/>
</dbReference>
<comment type="caution">
    <text evidence="4">The sequence shown here is derived from an EMBL/GenBank/DDBJ whole genome shotgun (WGS) entry which is preliminary data.</text>
</comment>
<protein>
    <recommendedName>
        <fullName evidence="3">Carbohydrate-binding domain-containing protein</fullName>
    </recommendedName>
</protein>
<dbReference type="GO" id="GO:0004553">
    <property type="term" value="F:hydrolase activity, hydrolyzing O-glycosyl compounds"/>
    <property type="evidence" value="ECO:0007669"/>
    <property type="project" value="InterPro"/>
</dbReference>
<dbReference type="EMBL" id="JACHGW010000001">
    <property type="protein sequence ID" value="MBB6048452.1"/>
    <property type="molecule type" value="Genomic_DNA"/>
</dbReference>
<feature type="region of interest" description="Disordered" evidence="1">
    <location>
        <begin position="25"/>
        <end position="44"/>
    </location>
</feature>
<dbReference type="RefSeq" id="WP_184192055.1">
    <property type="nucleotide sequence ID" value="NZ_JACHGW010000001.1"/>
</dbReference>
<keyword evidence="2" id="KW-0732">Signal</keyword>
<dbReference type="Proteomes" id="UP000520814">
    <property type="component" value="Unassembled WGS sequence"/>
</dbReference>
<evidence type="ECO:0000313" key="4">
    <source>
        <dbReference type="EMBL" id="MBB6048452.1"/>
    </source>
</evidence>
<dbReference type="InterPro" id="IPR010502">
    <property type="entry name" value="Carb-bd_dom_fam9"/>
</dbReference>
<feature type="domain" description="Carbohydrate-binding" evidence="3">
    <location>
        <begin position="43"/>
        <end position="207"/>
    </location>
</feature>
<dbReference type="Pfam" id="PF06452">
    <property type="entry name" value="CBM9_1"/>
    <property type="match status" value="1"/>
</dbReference>
<dbReference type="CDD" id="cd09618">
    <property type="entry name" value="CBM9_like_2"/>
    <property type="match status" value="1"/>
</dbReference>